<sequence>MKTCNGRHVVGFACAAGCVTGHFCMSLYPGNSSPQPAYMYNKETKGGWIGSAAADSSSSLCGKMRKEKRKTSSVYLIYQRPVLCQQPDERTDSTGCEGGGVPLVQIVHRDACKGHAYLHNNETSLIIAYINPMRWSVGEIYFV</sequence>
<dbReference type="Proteomes" id="UP001234178">
    <property type="component" value="Unassembled WGS sequence"/>
</dbReference>
<name>A0ABQ9ZDB7_9CRUS</name>
<evidence type="ECO:0000313" key="2">
    <source>
        <dbReference type="Proteomes" id="UP001234178"/>
    </source>
</evidence>
<organism evidence="1 2">
    <name type="scientific">Daphnia magna</name>
    <dbReference type="NCBI Taxonomy" id="35525"/>
    <lineage>
        <taxon>Eukaryota</taxon>
        <taxon>Metazoa</taxon>
        <taxon>Ecdysozoa</taxon>
        <taxon>Arthropoda</taxon>
        <taxon>Crustacea</taxon>
        <taxon>Branchiopoda</taxon>
        <taxon>Diplostraca</taxon>
        <taxon>Cladocera</taxon>
        <taxon>Anomopoda</taxon>
        <taxon>Daphniidae</taxon>
        <taxon>Daphnia</taxon>
    </lineage>
</organism>
<keyword evidence="2" id="KW-1185">Reference proteome</keyword>
<evidence type="ECO:0000313" key="1">
    <source>
        <dbReference type="EMBL" id="KAK4010896.1"/>
    </source>
</evidence>
<dbReference type="EMBL" id="JAOYFB010000003">
    <property type="protein sequence ID" value="KAK4010896.1"/>
    <property type="molecule type" value="Genomic_DNA"/>
</dbReference>
<comment type="caution">
    <text evidence="1">The sequence shown here is derived from an EMBL/GenBank/DDBJ whole genome shotgun (WGS) entry which is preliminary data.</text>
</comment>
<proteinExistence type="predicted"/>
<protein>
    <submittedName>
        <fullName evidence="1">Uncharacterized protein</fullName>
    </submittedName>
</protein>
<reference evidence="1 2" key="1">
    <citation type="journal article" date="2023" name="Nucleic Acids Res.">
        <title>The hologenome of Daphnia magna reveals possible DNA methylation and microbiome-mediated evolution of the host genome.</title>
        <authorList>
            <person name="Chaturvedi A."/>
            <person name="Li X."/>
            <person name="Dhandapani V."/>
            <person name="Marshall H."/>
            <person name="Kissane S."/>
            <person name="Cuenca-Cambronero M."/>
            <person name="Asole G."/>
            <person name="Calvet F."/>
            <person name="Ruiz-Romero M."/>
            <person name="Marangio P."/>
            <person name="Guigo R."/>
            <person name="Rago D."/>
            <person name="Mirbahai L."/>
            <person name="Eastwood N."/>
            <person name="Colbourne J.K."/>
            <person name="Zhou J."/>
            <person name="Mallon E."/>
            <person name="Orsini L."/>
        </authorList>
    </citation>
    <scope>NUCLEOTIDE SEQUENCE [LARGE SCALE GENOMIC DNA]</scope>
    <source>
        <strain evidence="1">LRV0_1</strain>
    </source>
</reference>
<accession>A0ABQ9ZDB7</accession>
<gene>
    <name evidence="1" type="ORF">OUZ56_020019</name>
</gene>